<protein>
    <submittedName>
        <fullName evidence="2">Uncharacterized protein</fullName>
    </submittedName>
</protein>
<comment type="caution">
    <text evidence="2">The sequence shown here is derived from an EMBL/GenBank/DDBJ whole genome shotgun (WGS) entry which is preliminary data.</text>
</comment>
<feature type="compositionally biased region" description="Gly residues" evidence="1">
    <location>
        <begin position="45"/>
        <end position="57"/>
    </location>
</feature>
<dbReference type="Proteomes" id="UP000695264">
    <property type="component" value="Unassembled WGS sequence"/>
</dbReference>
<reference evidence="2 3" key="1">
    <citation type="submission" date="2020-03" db="EMBL/GenBank/DDBJ databases">
        <title>WGS of actinomycetes isolated from Thailand.</title>
        <authorList>
            <person name="Thawai C."/>
        </authorList>
    </citation>
    <scope>NUCLEOTIDE SEQUENCE [LARGE SCALE GENOMIC DNA]</scope>
    <source>
        <strain evidence="2 3">PLAI 1-29</strain>
    </source>
</reference>
<organism evidence="2 3">
    <name type="scientific">Streptomyces zingiberis</name>
    <dbReference type="NCBI Taxonomy" id="2053010"/>
    <lineage>
        <taxon>Bacteria</taxon>
        <taxon>Bacillati</taxon>
        <taxon>Actinomycetota</taxon>
        <taxon>Actinomycetes</taxon>
        <taxon>Kitasatosporales</taxon>
        <taxon>Streptomycetaceae</taxon>
        <taxon>Streptomyces</taxon>
    </lineage>
</organism>
<keyword evidence="3" id="KW-1185">Reference proteome</keyword>
<evidence type="ECO:0000313" key="2">
    <source>
        <dbReference type="EMBL" id="NJQ01901.1"/>
    </source>
</evidence>
<name>A0ABX1BZH4_9ACTN</name>
<feature type="compositionally biased region" description="Gly residues" evidence="1">
    <location>
        <begin position="80"/>
        <end position="94"/>
    </location>
</feature>
<dbReference type="EMBL" id="JAATEN010000010">
    <property type="protein sequence ID" value="NJQ01901.1"/>
    <property type="molecule type" value="Genomic_DNA"/>
</dbReference>
<proteinExistence type="predicted"/>
<evidence type="ECO:0000313" key="3">
    <source>
        <dbReference type="Proteomes" id="UP000695264"/>
    </source>
</evidence>
<feature type="region of interest" description="Disordered" evidence="1">
    <location>
        <begin position="19"/>
        <end position="109"/>
    </location>
</feature>
<evidence type="ECO:0000256" key="1">
    <source>
        <dbReference type="SAM" id="MobiDB-lite"/>
    </source>
</evidence>
<accession>A0ABX1BZH4</accession>
<gene>
    <name evidence="2" type="ORF">HCK00_15510</name>
</gene>
<dbReference type="RefSeq" id="WP_168102525.1">
    <property type="nucleotide sequence ID" value="NZ_JAATEN010000010.1"/>
</dbReference>
<sequence length="199" mass="19159">MVARRSIGTVRSWAESVLRGLGPPAGHTLAVSAAPPEEPNPPGSGRPGGRFGPGEELGPGEPAGPSPSPAYRSHLWLDGDAGGTPAGAEPGGPGAAPPEREAGAPTGGGPSGVLVTLGFADGSAVGVRVDDALDDAQALALLAGQLQDGVVEAAGGAPLPPCPEPGHGHPAAVDVVDGTASWVCPTTGTARPVLGPEAG</sequence>